<name>A0A6A0H6K7_HYAAZ</name>
<feature type="domain" description="Reverse transcriptase" evidence="1">
    <location>
        <begin position="39"/>
        <end position="316"/>
    </location>
</feature>
<accession>A0A6A0H6K7</accession>
<dbReference type="InterPro" id="IPR043128">
    <property type="entry name" value="Rev_trsase/Diguanyl_cyclase"/>
</dbReference>
<comment type="caution">
    <text evidence="2">The sequence shown here is derived from an EMBL/GenBank/DDBJ whole genome shotgun (WGS) entry which is preliminary data.</text>
</comment>
<protein>
    <recommendedName>
        <fullName evidence="1">Reverse transcriptase domain-containing protein</fullName>
    </recommendedName>
</protein>
<evidence type="ECO:0000313" key="2">
    <source>
        <dbReference type="EMBL" id="KAA0200154.1"/>
    </source>
</evidence>
<dbReference type="PANTHER" id="PTHR19446">
    <property type="entry name" value="REVERSE TRANSCRIPTASES"/>
    <property type="match status" value="1"/>
</dbReference>
<dbReference type="InterPro" id="IPR043502">
    <property type="entry name" value="DNA/RNA_pol_sf"/>
</dbReference>
<dbReference type="EMBL" id="JQDR03006498">
    <property type="protein sequence ID" value="KAA0200154.1"/>
    <property type="molecule type" value="Genomic_DNA"/>
</dbReference>
<dbReference type="CDD" id="cd01650">
    <property type="entry name" value="RT_nLTR_like"/>
    <property type="match status" value="1"/>
</dbReference>
<dbReference type="GO" id="GO:0071897">
    <property type="term" value="P:DNA biosynthetic process"/>
    <property type="evidence" value="ECO:0007669"/>
    <property type="project" value="UniProtKB-ARBA"/>
</dbReference>
<reference evidence="2" key="3">
    <citation type="submission" date="2019-06" db="EMBL/GenBank/DDBJ databases">
        <authorList>
            <person name="Poynton C."/>
            <person name="Hasenbein S."/>
            <person name="Benoit J.B."/>
            <person name="Sepulveda M.S."/>
            <person name="Poelchau M.F."/>
            <person name="Murali S.C."/>
            <person name="Chen S."/>
            <person name="Glastad K.M."/>
            <person name="Werren J.H."/>
            <person name="Vineis J.H."/>
            <person name="Bowen J.L."/>
            <person name="Friedrich M."/>
            <person name="Jones J."/>
            <person name="Robertson H.M."/>
            <person name="Feyereisen R."/>
            <person name="Mechler-Hickson A."/>
            <person name="Mathers N."/>
            <person name="Lee C.E."/>
            <person name="Colbourne J.K."/>
            <person name="Biales A."/>
            <person name="Johnston J.S."/>
            <person name="Wellborn G.A."/>
            <person name="Rosendale A.J."/>
            <person name="Cridge A.G."/>
            <person name="Munoz-Torres M.C."/>
            <person name="Bain P.A."/>
            <person name="Manny A.R."/>
            <person name="Major K.M."/>
            <person name="Lambert F.N."/>
            <person name="Vulpe C.D."/>
            <person name="Tuck P."/>
            <person name="Blalock B.J."/>
            <person name="Lin Y.-Y."/>
            <person name="Smith M.E."/>
            <person name="Ochoa-Acuna H."/>
            <person name="Chen M.-J.M."/>
            <person name="Childers C.P."/>
            <person name="Qu J."/>
            <person name="Dugan S."/>
            <person name="Lee S.L."/>
            <person name="Chao H."/>
            <person name="Dinh H."/>
            <person name="Han Y."/>
            <person name="Doddapaneni H."/>
            <person name="Worley K.C."/>
            <person name="Muzny D.M."/>
            <person name="Gibbs R.A."/>
            <person name="Richards S."/>
        </authorList>
    </citation>
    <scope>NUCLEOTIDE SEQUENCE</scope>
    <source>
        <strain evidence="2">HAZT.00-mixed</strain>
        <tissue evidence="2">Whole organism</tissue>
    </source>
</reference>
<organism evidence="2">
    <name type="scientific">Hyalella azteca</name>
    <name type="common">Amphipod</name>
    <dbReference type="NCBI Taxonomy" id="294128"/>
    <lineage>
        <taxon>Eukaryota</taxon>
        <taxon>Metazoa</taxon>
        <taxon>Ecdysozoa</taxon>
        <taxon>Arthropoda</taxon>
        <taxon>Crustacea</taxon>
        <taxon>Multicrustacea</taxon>
        <taxon>Malacostraca</taxon>
        <taxon>Eumalacostraca</taxon>
        <taxon>Peracarida</taxon>
        <taxon>Amphipoda</taxon>
        <taxon>Senticaudata</taxon>
        <taxon>Talitrida</taxon>
        <taxon>Talitroidea</taxon>
        <taxon>Hyalellidae</taxon>
        <taxon>Hyalella</taxon>
    </lineage>
</organism>
<dbReference type="Proteomes" id="UP000711488">
    <property type="component" value="Unassembled WGS sequence"/>
</dbReference>
<gene>
    <name evidence="2" type="ORF">HAZT_HAZT010411</name>
</gene>
<dbReference type="Pfam" id="PF00078">
    <property type="entry name" value="RVT_1"/>
    <property type="match status" value="1"/>
</dbReference>
<sequence length="690" mass="78547">MLERLRKAENTSPGSDGITYKHWRAVDPECRVLHLIYKICLQNKRIPSVWKESKTILIPKGGDPTDIKNWRPIALYRTIYKIYTSCLVDRLRTWSTNEGVFCHAQKGFMPHDGVIEHNFALQTYLDNARRSQGEACVALLDFSNAFGSMPTAVISTTLRRAGIGDDMIEVLEDIMNGGSTCIATENGMTQPTEVNSGVRQGCPLSGFLFNAGLESVLRAINRRGQELQPSTQHHCLAYADDVTLIAENPENLQQLIDLTHEHSRDLALEINPRKCVTLHLSGRVPRGPRMTEFHIQETGIQMLEEFQSAKFLGRLIGFNILNENDRIDQINAKGRKILNSKLAPWQRIDTFWSFVLPATIFLMRSWQYNKTAYETLDRELRALIKKTLYLPQRAANEYLYGSSTGGACAIPIAAEDSDLFLVDTAFKLLTSPDEAIRALAREDCARVASGRFDQAPSMDLIPRLMTEEATPRRAFQHQTLWSKARSASLRLGLRWRWSLLNENPVIHSKNKELTWRDRKMIASFLRNSLRSRRDDALQQKPDQGKTMHLVSAERASSHFLKDGKYISFADWRFIHRGRLNLLPVNGARRAPNGDTRCRRCGQFDETLPHVINHCMRHSNAMQMRHNALIERIKATAQYLHWTTIFQNQIVPGTNQTSRPDLVLQKNGQAIFIDVTCPFENGSTAFTVARH</sequence>
<reference evidence="2" key="1">
    <citation type="submission" date="2014-08" db="EMBL/GenBank/DDBJ databases">
        <authorList>
            <person name="Murali S."/>
            <person name="Richards S."/>
            <person name="Bandaranaike D."/>
            <person name="Bellair M."/>
            <person name="Blankenburg K."/>
            <person name="Chao H."/>
            <person name="Dinh H."/>
            <person name="Doddapaneni H."/>
            <person name="Dugan-Rocha S."/>
            <person name="Elkadiri S."/>
            <person name="Gnanaolivu R."/>
            <person name="Hughes D."/>
            <person name="Lee S."/>
            <person name="Li M."/>
            <person name="Ming W."/>
            <person name="Munidasa M."/>
            <person name="Muniz J."/>
            <person name="Nguyen L."/>
            <person name="Osuji N."/>
            <person name="Pu L.-L."/>
            <person name="Puazo M."/>
            <person name="Skinner E."/>
            <person name="Qu C."/>
            <person name="Quiroz J."/>
            <person name="Raj R."/>
            <person name="Weissenberger G."/>
            <person name="Xin Y."/>
            <person name="Zou X."/>
            <person name="Han Y."/>
            <person name="Worley K."/>
            <person name="Muzny D."/>
            <person name="Gibbs R."/>
        </authorList>
    </citation>
    <scope>NUCLEOTIDE SEQUENCE</scope>
    <source>
        <strain evidence="2">HAZT.00-mixed</strain>
        <tissue evidence="2">Whole organism</tissue>
    </source>
</reference>
<dbReference type="InterPro" id="IPR000477">
    <property type="entry name" value="RT_dom"/>
</dbReference>
<proteinExistence type="predicted"/>
<dbReference type="Gene3D" id="3.30.70.270">
    <property type="match status" value="1"/>
</dbReference>
<dbReference type="AlphaFoldDB" id="A0A6A0H6K7"/>
<evidence type="ECO:0000259" key="1">
    <source>
        <dbReference type="PROSITE" id="PS50878"/>
    </source>
</evidence>
<dbReference type="PROSITE" id="PS50878">
    <property type="entry name" value="RT_POL"/>
    <property type="match status" value="1"/>
</dbReference>
<reference evidence="2" key="2">
    <citation type="journal article" date="2018" name="Environ. Sci. Technol.">
        <title>The Toxicogenome of Hyalella azteca: A Model for Sediment Ecotoxicology and Evolutionary Toxicology.</title>
        <authorList>
            <person name="Poynton H.C."/>
            <person name="Hasenbein S."/>
            <person name="Benoit J.B."/>
            <person name="Sepulveda M.S."/>
            <person name="Poelchau M.F."/>
            <person name="Hughes D.S.T."/>
            <person name="Murali S.C."/>
            <person name="Chen S."/>
            <person name="Glastad K.M."/>
            <person name="Goodisman M.A.D."/>
            <person name="Werren J.H."/>
            <person name="Vineis J.H."/>
            <person name="Bowen J.L."/>
            <person name="Friedrich M."/>
            <person name="Jones J."/>
            <person name="Robertson H.M."/>
            <person name="Feyereisen R."/>
            <person name="Mechler-Hickson A."/>
            <person name="Mathers N."/>
            <person name="Lee C.E."/>
            <person name="Colbourne J.K."/>
            <person name="Biales A."/>
            <person name="Johnston J.S."/>
            <person name="Wellborn G.A."/>
            <person name="Rosendale A.J."/>
            <person name="Cridge A.G."/>
            <person name="Munoz-Torres M.C."/>
            <person name="Bain P.A."/>
            <person name="Manny A.R."/>
            <person name="Major K.M."/>
            <person name="Lambert F.N."/>
            <person name="Vulpe C.D."/>
            <person name="Tuck P."/>
            <person name="Blalock B.J."/>
            <person name="Lin Y.Y."/>
            <person name="Smith M.E."/>
            <person name="Ochoa-Acuna H."/>
            <person name="Chen M.M."/>
            <person name="Childers C.P."/>
            <person name="Qu J."/>
            <person name="Dugan S."/>
            <person name="Lee S.L."/>
            <person name="Chao H."/>
            <person name="Dinh H."/>
            <person name="Han Y."/>
            <person name="Doddapaneni H."/>
            <person name="Worley K.C."/>
            <person name="Muzny D.M."/>
            <person name="Gibbs R.A."/>
            <person name="Richards S."/>
        </authorList>
    </citation>
    <scope>NUCLEOTIDE SEQUENCE</scope>
    <source>
        <strain evidence="2">HAZT.00-mixed</strain>
        <tissue evidence="2">Whole organism</tissue>
    </source>
</reference>
<dbReference type="SUPFAM" id="SSF56672">
    <property type="entry name" value="DNA/RNA polymerases"/>
    <property type="match status" value="1"/>
</dbReference>